<dbReference type="NCBIfam" id="NF008738">
    <property type="entry name" value="PRK11768.1"/>
    <property type="match status" value="1"/>
</dbReference>
<dbReference type="InterPro" id="IPR011009">
    <property type="entry name" value="Kinase-like_dom_sf"/>
</dbReference>
<organism evidence="13 14">
    <name type="scientific">Paraburkholderia kururiensis</name>
    <dbReference type="NCBI Taxonomy" id="984307"/>
    <lineage>
        <taxon>Bacteria</taxon>
        <taxon>Pseudomonadati</taxon>
        <taxon>Pseudomonadota</taxon>
        <taxon>Betaproteobacteria</taxon>
        <taxon>Burkholderiales</taxon>
        <taxon>Burkholderiaceae</taxon>
        <taxon>Paraburkholderia</taxon>
    </lineage>
</organism>
<dbReference type="EMBL" id="CP139965">
    <property type="protein sequence ID" value="WQD76371.1"/>
    <property type="molecule type" value="Genomic_DNA"/>
</dbReference>
<comment type="catalytic activity">
    <reaction evidence="11">
        <text>L-threonyl-[protein] + ATP = O-phospho-L-threonyl-[protein] + ADP + H(+)</text>
        <dbReference type="Rhea" id="RHEA:46608"/>
        <dbReference type="Rhea" id="RHEA-COMP:11060"/>
        <dbReference type="Rhea" id="RHEA-COMP:11605"/>
        <dbReference type="ChEBI" id="CHEBI:15378"/>
        <dbReference type="ChEBI" id="CHEBI:30013"/>
        <dbReference type="ChEBI" id="CHEBI:30616"/>
        <dbReference type="ChEBI" id="CHEBI:61977"/>
        <dbReference type="ChEBI" id="CHEBI:456216"/>
        <dbReference type="EC" id="2.7.11.1"/>
    </reaction>
</comment>
<evidence type="ECO:0000256" key="2">
    <source>
        <dbReference type="ARBA" id="ARBA00022527"/>
    </source>
</evidence>
<feature type="binding site" evidence="11">
    <location>
        <position position="234"/>
    </location>
    <ligand>
        <name>Mg(2+)</name>
        <dbReference type="ChEBI" id="CHEBI:18420"/>
    </ligand>
</feature>
<keyword evidence="5 11" id="KW-0479">Metal-binding</keyword>
<keyword evidence="10 11" id="KW-0346">Stress response</keyword>
<comment type="function">
    <text evidence="11">A protein kinase that phosphorylates Ser and Thr residues. Probably acts to suppress the effects of stress linked to accumulation of reactive oxygen species. Probably involved in the extracytoplasmic stress response.</text>
</comment>
<evidence type="ECO:0000256" key="5">
    <source>
        <dbReference type="ARBA" id="ARBA00022723"/>
    </source>
</evidence>
<reference evidence="13 14" key="1">
    <citation type="submission" date="2023-12" db="EMBL/GenBank/DDBJ databases">
        <title>Genome sequencing and assembly of bacterial species from a model synthetic community.</title>
        <authorList>
            <person name="Hogle S.L."/>
        </authorList>
    </citation>
    <scope>NUCLEOTIDE SEQUENCE [LARGE SCALE GENOMIC DNA]</scope>
    <source>
        <strain evidence="13 14">HAMBI 2494</strain>
    </source>
</reference>
<evidence type="ECO:0000256" key="10">
    <source>
        <dbReference type="ARBA" id="ARBA00023016"/>
    </source>
</evidence>
<keyword evidence="14" id="KW-1185">Reference proteome</keyword>
<dbReference type="PANTHER" id="PTHR39573">
    <property type="entry name" value="STRESS RESPONSE KINASE A"/>
    <property type="match status" value="1"/>
</dbReference>
<dbReference type="Gene3D" id="1.20.1270.170">
    <property type="match status" value="1"/>
</dbReference>
<feature type="active site" description="Proton acceptor" evidence="11">
    <location>
        <position position="217"/>
    </location>
</feature>
<keyword evidence="9 11" id="KW-0460">Magnesium</keyword>
<gene>
    <name evidence="11" type="primary">srkA</name>
    <name evidence="13" type="ORF">U0042_20045</name>
</gene>
<evidence type="ECO:0000256" key="4">
    <source>
        <dbReference type="ARBA" id="ARBA00022679"/>
    </source>
</evidence>
<dbReference type="Proteomes" id="UP001325479">
    <property type="component" value="Chromosome"/>
</dbReference>
<evidence type="ECO:0000256" key="9">
    <source>
        <dbReference type="ARBA" id="ARBA00022842"/>
    </source>
</evidence>
<evidence type="ECO:0000256" key="6">
    <source>
        <dbReference type="ARBA" id="ARBA00022741"/>
    </source>
</evidence>
<evidence type="ECO:0000256" key="8">
    <source>
        <dbReference type="ARBA" id="ARBA00022840"/>
    </source>
</evidence>
<proteinExistence type="inferred from homology"/>
<dbReference type="InterPro" id="IPR032882">
    <property type="entry name" value="SrkA/RdoA"/>
</dbReference>
<dbReference type="Gene3D" id="1.10.510.10">
    <property type="entry name" value="Transferase(Phosphotransferase) domain 1"/>
    <property type="match status" value="1"/>
</dbReference>
<dbReference type="Pfam" id="PF01636">
    <property type="entry name" value="APH"/>
    <property type="match status" value="1"/>
</dbReference>
<accession>A0ABZ0WG96</accession>
<dbReference type="EC" id="2.7.11.1" evidence="11"/>
<dbReference type="HAMAP" id="MF_01497">
    <property type="entry name" value="SrkA_kinase"/>
    <property type="match status" value="1"/>
</dbReference>
<evidence type="ECO:0000256" key="3">
    <source>
        <dbReference type="ARBA" id="ARBA00022553"/>
    </source>
</evidence>
<evidence type="ECO:0000259" key="12">
    <source>
        <dbReference type="Pfam" id="PF01636"/>
    </source>
</evidence>
<dbReference type="InterPro" id="IPR002575">
    <property type="entry name" value="Aminoglycoside_PTrfase"/>
</dbReference>
<dbReference type="PANTHER" id="PTHR39573:SF1">
    <property type="entry name" value="STRESS RESPONSE KINASE A"/>
    <property type="match status" value="1"/>
</dbReference>
<feature type="site" description="ATP" evidence="11">
    <location>
        <position position="50"/>
    </location>
</feature>
<keyword evidence="3 11" id="KW-0597">Phosphoprotein</keyword>
<keyword evidence="2 11" id="KW-0723">Serine/threonine-protein kinase</keyword>
<evidence type="ECO:0000313" key="13">
    <source>
        <dbReference type="EMBL" id="WQD76371.1"/>
    </source>
</evidence>
<comment type="similarity">
    <text evidence="11">Belongs to the SrkA/RdoA protein kinase family.</text>
</comment>
<keyword evidence="4 11" id="KW-0808">Transferase</keyword>
<comment type="subcellular location">
    <subcellularLocation>
        <location evidence="11">Cytoplasm</location>
    </subcellularLocation>
</comment>
<feature type="active site" evidence="11">
    <location>
        <position position="234"/>
    </location>
</feature>
<name>A0ABZ0WG96_9BURK</name>
<feature type="domain" description="Aminoglycoside phosphotransferase" evidence="12">
    <location>
        <begin position="50"/>
        <end position="278"/>
    </location>
</feature>
<protein>
    <recommendedName>
        <fullName evidence="11">Stress response kinase A</fullName>
        <ecNumber evidence="11">2.7.11.1</ecNumber>
    </recommendedName>
    <alternativeName>
        <fullName evidence="11">Serine/threonine-protein kinase SrkA</fullName>
    </alternativeName>
</protein>
<comment type="cofactor">
    <cofactor evidence="11">
        <name>Mg(2+)</name>
        <dbReference type="ChEBI" id="CHEBI:18420"/>
    </cofactor>
</comment>
<feature type="binding site" evidence="11">
    <location>
        <position position="222"/>
    </location>
    <ligand>
        <name>Mg(2+)</name>
        <dbReference type="ChEBI" id="CHEBI:18420"/>
    </ligand>
</feature>
<evidence type="ECO:0000256" key="11">
    <source>
        <dbReference type="HAMAP-Rule" id="MF_01497"/>
    </source>
</evidence>
<evidence type="ECO:0000256" key="7">
    <source>
        <dbReference type="ARBA" id="ARBA00022777"/>
    </source>
</evidence>
<dbReference type="RefSeq" id="WP_114814137.1">
    <property type="nucleotide sequence ID" value="NZ_CP139965.1"/>
</dbReference>
<evidence type="ECO:0000313" key="14">
    <source>
        <dbReference type="Proteomes" id="UP001325479"/>
    </source>
</evidence>
<comment type="subunit">
    <text evidence="11">Monomer.</text>
</comment>
<keyword evidence="7 11" id="KW-0418">Kinase</keyword>
<dbReference type="GO" id="GO:0004674">
    <property type="term" value="F:protein serine/threonine kinase activity"/>
    <property type="evidence" value="ECO:0007669"/>
    <property type="project" value="UniProtKB-KW"/>
</dbReference>
<dbReference type="SUPFAM" id="SSF56112">
    <property type="entry name" value="Protein kinase-like (PK-like)"/>
    <property type="match status" value="1"/>
</dbReference>
<keyword evidence="1 11" id="KW-0963">Cytoplasm</keyword>
<sequence>MNDDISSPNEGASDEAPYARLTPECVLDALDGVLSTVGLRTDGRMLALNSYENRVYQIGVEDGPPVIAKFYRPNRWSDEAILEEHAFVAELADREIPAVPARSFGGRTLHTFDGFRFAVFERRGGRAPDLDRRETLEWLGRFIGRIHAVGGTQDYRARPSLDIQTYGYDSRDFLVSHGFVPADVRHAWDTAVALALEGVERAFERAGTYRRIRLHGDCHPSNVLWTDDGPHFVDFDDSRMGPAVQDLWMLLPGDRAGASRALTDLLAGYEDFCEFDQRELHLIEALRTLRLIHYSAWLARRWHDPAFPVAFPWFNTQRYWEDRILELREQIGAMQEGPLWPV</sequence>
<comment type="catalytic activity">
    <reaction evidence="11">
        <text>L-seryl-[protein] + ATP = O-phospho-L-seryl-[protein] + ADP + H(+)</text>
        <dbReference type="Rhea" id="RHEA:17989"/>
        <dbReference type="Rhea" id="RHEA-COMP:9863"/>
        <dbReference type="Rhea" id="RHEA-COMP:11604"/>
        <dbReference type="ChEBI" id="CHEBI:15378"/>
        <dbReference type="ChEBI" id="CHEBI:29999"/>
        <dbReference type="ChEBI" id="CHEBI:30616"/>
        <dbReference type="ChEBI" id="CHEBI:83421"/>
        <dbReference type="ChEBI" id="CHEBI:456216"/>
        <dbReference type="EC" id="2.7.11.1"/>
    </reaction>
</comment>
<keyword evidence="8 11" id="KW-0067">ATP-binding</keyword>
<dbReference type="Gene3D" id="3.30.200.70">
    <property type="match status" value="1"/>
</dbReference>
<evidence type="ECO:0000256" key="1">
    <source>
        <dbReference type="ARBA" id="ARBA00022490"/>
    </source>
</evidence>
<keyword evidence="6 11" id="KW-0547">Nucleotide-binding</keyword>